<dbReference type="Pfam" id="PF13784">
    <property type="entry name" value="Fic_N"/>
    <property type="match status" value="1"/>
</dbReference>
<sequence length="96" mass="10800">MSFYSCAVTRLLGIPTKLWWPVLADAREALARLDGIGKTMKNYELLLQPLQRREALRSSSLEGTYTTAKQLLLFEIDPKQPTSAQDSLGVIDIIFD</sequence>
<comment type="caution">
    <text evidence="2">The sequence shown here is derived from an EMBL/GenBank/DDBJ whole genome shotgun (WGS) entry which is preliminary data.</text>
</comment>
<evidence type="ECO:0000313" key="2">
    <source>
        <dbReference type="EMBL" id="NEZ62521.1"/>
    </source>
</evidence>
<organism evidence="2 3">
    <name type="scientific">Adonisia turfae CCMR0082</name>
    <dbReference type="NCBI Taxonomy" id="2304604"/>
    <lineage>
        <taxon>Bacteria</taxon>
        <taxon>Bacillati</taxon>
        <taxon>Cyanobacteriota</taxon>
        <taxon>Adonisia</taxon>
        <taxon>Adonisia turfae</taxon>
    </lineage>
</organism>
<gene>
    <name evidence="2" type="ORF">D0962_06950</name>
</gene>
<dbReference type="EMBL" id="QZCE01000001">
    <property type="protein sequence ID" value="NEZ62521.1"/>
    <property type="molecule type" value="Genomic_DNA"/>
</dbReference>
<dbReference type="InterPro" id="IPR025758">
    <property type="entry name" value="Fic/DOC_N"/>
</dbReference>
<evidence type="ECO:0000313" key="3">
    <source>
        <dbReference type="Proteomes" id="UP000473574"/>
    </source>
</evidence>
<feature type="domain" description="Fic/DOC N-terminal" evidence="1">
    <location>
        <begin position="22"/>
        <end position="85"/>
    </location>
</feature>
<evidence type="ECO:0000259" key="1">
    <source>
        <dbReference type="Pfam" id="PF13784"/>
    </source>
</evidence>
<dbReference type="Proteomes" id="UP000473574">
    <property type="component" value="Unassembled WGS sequence"/>
</dbReference>
<dbReference type="AlphaFoldDB" id="A0A6M0S3I1"/>
<accession>A0A6M0S3I1</accession>
<proteinExistence type="predicted"/>
<protein>
    <recommendedName>
        <fullName evidence="1">Fic/DOC N-terminal domain-containing protein</fullName>
    </recommendedName>
</protein>
<reference evidence="2 3" key="1">
    <citation type="journal article" date="2020" name="Microb. Ecol.">
        <title>Ecogenomics of the Marine Benthic Filamentous Cyanobacterium Adonisia.</title>
        <authorList>
            <person name="Walter J.M."/>
            <person name="Coutinho F.H."/>
            <person name="Leomil L."/>
            <person name="Hargreaves P.I."/>
            <person name="Campeao M.E."/>
            <person name="Vieira V.V."/>
            <person name="Silva B.S."/>
            <person name="Fistarol G.O."/>
            <person name="Salomon P.S."/>
            <person name="Sawabe T."/>
            <person name="Mino S."/>
            <person name="Hosokawa M."/>
            <person name="Miyashita H."/>
            <person name="Maruyama F."/>
            <person name="van Verk M.C."/>
            <person name="Dutilh B.E."/>
            <person name="Thompson C.C."/>
            <person name="Thompson F.L."/>
        </authorList>
    </citation>
    <scope>NUCLEOTIDE SEQUENCE [LARGE SCALE GENOMIC DNA]</scope>
    <source>
        <strain evidence="2 3">CCMR0082</strain>
    </source>
</reference>
<name>A0A6M0S3I1_9CYAN</name>